<evidence type="ECO:0000313" key="2">
    <source>
        <dbReference type="EMBL" id="UPL13586.1"/>
    </source>
</evidence>
<keyword evidence="1" id="KW-0472">Membrane</keyword>
<reference evidence="2 3" key="1">
    <citation type="submission" date="2021-06" db="EMBL/GenBank/DDBJ databases">
        <title>Genome-based taxonomic framework of Microbacterium strains isolated from marine environment, the description of four new species and reclassification of four preexisting species.</title>
        <authorList>
            <person name="Lee S.D."/>
            <person name="Kim S.-M."/>
            <person name="Byeon Y.-S."/>
            <person name="Yang H.L."/>
            <person name="Kim I.S."/>
        </authorList>
    </citation>
    <scope>NUCLEOTIDE SEQUENCE [LARGE SCALE GENOMIC DNA]</scope>
    <source>
        <strain evidence="2 3">SSW1-36</strain>
    </source>
</reference>
<name>A0ABY4IP46_9MICO</name>
<sequence length="213" mass="21819">MLVRTDASAIGSSAERTVPVSVLAGRVFLAITGAVCVAALVGAGVAWRSTGSDAGGLGILLAIGGIAAVLWVVGAVLTVRFVEATVDAHGLVIRRVWGRRRVVEITDVDEVVVLADLILPSRVATAPNPRVVLRREGAVVATFTPRDAAVVADLARCGWAPVTIVDPLTPSEATRRYPGSVGRGERFSHVLPLGAVVVGAAVAIGVVIVAVGR</sequence>
<keyword evidence="1" id="KW-1133">Transmembrane helix</keyword>
<proteinExistence type="predicted"/>
<gene>
    <name evidence="2" type="ORF">KV396_03500</name>
</gene>
<keyword evidence="3" id="KW-1185">Reference proteome</keyword>
<keyword evidence="1" id="KW-0812">Transmembrane</keyword>
<feature type="transmembrane region" description="Helical" evidence="1">
    <location>
        <begin position="59"/>
        <end position="82"/>
    </location>
</feature>
<organism evidence="2 3">
    <name type="scientific">Microbacterium galbinum</name>
    <dbReference type="NCBI Taxonomy" id="2851646"/>
    <lineage>
        <taxon>Bacteria</taxon>
        <taxon>Bacillati</taxon>
        <taxon>Actinomycetota</taxon>
        <taxon>Actinomycetes</taxon>
        <taxon>Micrococcales</taxon>
        <taxon>Microbacteriaceae</taxon>
        <taxon>Microbacterium</taxon>
    </lineage>
</organism>
<feature type="transmembrane region" description="Helical" evidence="1">
    <location>
        <begin position="27"/>
        <end position="47"/>
    </location>
</feature>
<feature type="transmembrane region" description="Helical" evidence="1">
    <location>
        <begin position="190"/>
        <end position="211"/>
    </location>
</feature>
<evidence type="ECO:0000256" key="1">
    <source>
        <dbReference type="SAM" id="Phobius"/>
    </source>
</evidence>
<dbReference type="RefSeq" id="WP_247956834.1">
    <property type="nucleotide sequence ID" value="NZ_CP078077.1"/>
</dbReference>
<evidence type="ECO:0000313" key="3">
    <source>
        <dbReference type="Proteomes" id="UP000831963"/>
    </source>
</evidence>
<dbReference type="Proteomes" id="UP000831963">
    <property type="component" value="Chromosome"/>
</dbReference>
<dbReference type="EMBL" id="CP078077">
    <property type="protein sequence ID" value="UPL13586.1"/>
    <property type="molecule type" value="Genomic_DNA"/>
</dbReference>
<accession>A0ABY4IP46</accession>
<evidence type="ECO:0008006" key="4">
    <source>
        <dbReference type="Google" id="ProtNLM"/>
    </source>
</evidence>
<protein>
    <recommendedName>
        <fullName evidence="4">PH domain-containing protein</fullName>
    </recommendedName>
</protein>